<accession>A0A1B6HW62</accession>
<dbReference type="InterPro" id="IPR002557">
    <property type="entry name" value="Chitin-bd_dom"/>
</dbReference>
<dbReference type="SUPFAM" id="SSF57625">
    <property type="entry name" value="Invertebrate chitin-binding proteins"/>
    <property type="match status" value="1"/>
</dbReference>
<sequence>MDRIYHLILAAVVLILTTGTTAYLPEVSALEYGNISSTPAPVYCDRQYSCLDCSTSRVCAPTDDGTRLYEVDRVTCPTTAPVCDDATGTCSSYATCPIPPTEANNICMRDGIFPDPKNCSRYFTCKGDQATTYSCPLSQPYYNSLYGGCHSYNYYCVNGTNRCQGQSGVKVSAGWTYTGYYNYFLYCENNATVAIDRCIGANYFYDYYQRCVPSCPFVGLYPSQDSCTEYYKCNSNNPQCYTCGSYTMTNMTCPPGQGFSETEFQCIDRSLVPNCNVPNSDFFNKR</sequence>
<evidence type="ECO:0000313" key="3">
    <source>
        <dbReference type="EMBL" id="JAS78932.1"/>
    </source>
</evidence>
<reference evidence="3" key="1">
    <citation type="submission" date="2015-11" db="EMBL/GenBank/DDBJ databases">
        <title>De novo transcriptome assembly of four potential Pierce s Disease insect vectors from Arizona vineyards.</title>
        <authorList>
            <person name="Tassone E.E."/>
        </authorList>
    </citation>
    <scope>NUCLEOTIDE SEQUENCE</scope>
</reference>
<dbReference type="SMART" id="SM00494">
    <property type="entry name" value="ChtBD2"/>
    <property type="match status" value="2"/>
</dbReference>
<proteinExistence type="predicted"/>
<keyword evidence="1" id="KW-0732">Signal</keyword>
<dbReference type="PROSITE" id="PS50940">
    <property type="entry name" value="CHIT_BIND_II"/>
    <property type="match status" value="1"/>
</dbReference>
<dbReference type="GO" id="GO:0005576">
    <property type="term" value="C:extracellular region"/>
    <property type="evidence" value="ECO:0007669"/>
    <property type="project" value="InterPro"/>
</dbReference>
<dbReference type="EMBL" id="GECU01028774">
    <property type="protein sequence ID" value="JAS78932.1"/>
    <property type="molecule type" value="Transcribed_RNA"/>
</dbReference>
<feature type="domain" description="Chitin-binding type-2" evidence="2">
    <location>
        <begin position="104"/>
        <end position="158"/>
    </location>
</feature>
<dbReference type="Pfam" id="PF01607">
    <property type="entry name" value="CBM_14"/>
    <property type="match status" value="1"/>
</dbReference>
<dbReference type="AlphaFoldDB" id="A0A1B6HW62"/>
<feature type="chain" id="PRO_5008584695" description="Chitin-binding type-2 domain-containing protein" evidence="1">
    <location>
        <begin position="23"/>
        <end position="286"/>
    </location>
</feature>
<organism evidence="3">
    <name type="scientific">Homalodisca liturata</name>
    <dbReference type="NCBI Taxonomy" id="320908"/>
    <lineage>
        <taxon>Eukaryota</taxon>
        <taxon>Metazoa</taxon>
        <taxon>Ecdysozoa</taxon>
        <taxon>Arthropoda</taxon>
        <taxon>Hexapoda</taxon>
        <taxon>Insecta</taxon>
        <taxon>Pterygota</taxon>
        <taxon>Neoptera</taxon>
        <taxon>Paraneoptera</taxon>
        <taxon>Hemiptera</taxon>
        <taxon>Auchenorrhyncha</taxon>
        <taxon>Membracoidea</taxon>
        <taxon>Cicadellidae</taxon>
        <taxon>Cicadellinae</taxon>
        <taxon>Proconiini</taxon>
        <taxon>Homalodisca</taxon>
    </lineage>
</organism>
<dbReference type="Gene3D" id="2.170.140.10">
    <property type="entry name" value="Chitin binding domain"/>
    <property type="match status" value="1"/>
</dbReference>
<gene>
    <name evidence="3" type="ORF">g.31952</name>
</gene>
<name>A0A1B6HW62_9HEMI</name>
<evidence type="ECO:0000256" key="1">
    <source>
        <dbReference type="SAM" id="SignalP"/>
    </source>
</evidence>
<dbReference type="GO" id="GO:0008061">
    <property type="term" value="F:chitin binding"/>
    <property type="evidence" value="ECO:0007669"/>
    <property type="project" value="InterPro"/>
</dbReference>
<evidence type="ECO:0000259" key="2">
    <source>
        <dbReference type="PROSITE" id="PS50940"/>
    </source>
</evidence>
<protein>
    <recommendedName>
        <fullName evidence="2">Chitin-binding type-2 domain-containing protein</fullName>
    </recommendedName>
</protein>
<feature type="signal peptide" evidence="1">
    <location>
        <begin position="1"/>
        <end position="22"/>
    </location>
</feature>
<dbReference type="InterPro" id="IPR036508">
    <property type="entry name" value="Chitin-bd_dom_sf"/>
</dbReference>